<dbReference type="PANTHER" id="PTHR34219:SF9">
    <property type="entry name" value="IRON-REGULATED INNER MEMBRANE PROTEIN"/>
    <property type="match status" value="1"/>
</dbReference>
<dbReference type="PANTHER" id="PTHR34219">
    <property type="entry name" value="IRON-REGULATED INNER MEMBRANE PROTEIN-RELATED"/>
    <property type="match status" value="1"/>
</dbReference>
<feature type="transmembrane region" description="Helical" evidence="1">
    <location>
        <begin position="396"/>
        <end position="421"/>
    </location>
</feature>
<feature type="transmembrane region" description="Helical" evidence="1">
    <location>
        <begin position="151"/>
        <end position="176"/>
    </location>
</feature>
<name>A0ABS8DAE3_9NEIS</name>
<dbReference type="InterPro" id="IPR005625">
    <property type="entry name" value="PepSY-ass_TM"/>
</dbReference>
<dbReference type="RefSeq" id="WP_227181387.1">
    <property type="nucleotide sequence ID" value="NZ_JAJBZT010000007.1"/>
</dbReference>
<dbReference type="Proteomes" id="UP001165395">
    <property type="component" value="Unassembled WGS sequence"/>
</dbReference>
<sequence>MRSEFIRIYKSVHTWTGIIAGLALFIAFYAGAFAVFKAPINQWVSPEVEAPATPFARSDRLIKETLEKYPEVKKGFTLQVDDSVSNPSRLNWEIREEGEEQEHQPATMMGAGFDRQGNLQVAEQHPSELANFIDTLHRVVGLPIDSDANRWIMGVIAVLYTLAMISGLIVLLPSLVKDFFALRVGKNIKRMWLDAHNIVGIISLPFHLVMALTAVVFAFHDGIYSVQNSVWHKGEFAAAGRTAPPAKLKIATNNTTLLPVGTLLQQAKNYAPNLVITSLQYQHLEGPKATVRVWGNDDSAVMPRARGGFLVIHPYTGKLLNKEFLPGQQNTANAVISSFFALHMASFGGVSVAWMYFILAMMGAWLFYSGNLLWLESRRKKTNKQTGEVPTQRKDVRWMAALTVGVCSGCVIGISLAMAVTKVVSIFHIDTTIYLPVYYVAFFFAIGWAFFKGAANSLVPLLWMCVLSTLCIPLSSCINAFVFQSYTGEISIDLTAILGSSLFIWLTVSTETRLAKSPPDSVWFQARKQTALNQQKIISAIK</sequence>
<dbReference type="EMBL" id="JAJBZT010000007">
    <property type="protein sequence ID" value="MCB6184578.1"/>
    <property type="molecule type" value="Genomic_DNA"/>
</dbReference>
<evidence type="ECO:0000256" key="1">
    <source>
        <dbReference type="SAM" id="Phobius"/>
    </source>
</evidence>
<feature type="transmembrane region" description="Helical" evidence="1">
    <location>
        <begin position="458"/>
        <end position="484"/>
    </location>
</feature>
<evidence type="ECO:0000313" key="3">
    <source>
        <dbReference type="Proteomes" id="UP001165395"/>
    </source>
</evidence>
<accession>A0ABS8DAE3</accession>
<comment type="caution">
    <text evidence="2">The sequence shown here is derived from an EMBL/GenBank/DDBJ whole genome shotgun (WGS) entry which is preliminary data.</text>
</comment>
<feature type="transmembrane region" description="Helical" evidence="1">
    <location>
        <begin position="12"/>
        <end position="36"/>
    </location>
</feature>
<feature type="transmembrane region" description="Helical" evidence="1">
    <location>
        <begin position="197"/>
        <end position="219"/>
    </location>
</feature>
<keyword evidence="3" id="KW-1185">Reference proteome</keyword>
<keyword evidence="1" id="KW-0472">Membrane</keyword>
<organism evidence="2 3">
    <name type="scientific">Leeia speluncae</name>
    <dbReference type="NCBI Taxonomy" id="2884804"/>
    <lineage>
        <taxon>Bacteria</taxon>
        <taxon>Pseudomonadati</taxon>
        <taxon>Pseudomonadota</taxon>
        <taxon>Betaproteobacteria</taxon>
        <taxon>Neisseriales</taxon>
        <taxon>Leeiaceae</taxon>
        <taxon>Leeia</taxon>
    </lineage>
</organism>
<feature type="transmembrane region" description="Helical" evidence="1">
    <location>
        <begin position="490"/>
        <end position="508"/>
    </location>
</feature>
<protein>
    <submittedName>
        <fullName evidence="2">PepSY domain-containing protein</fullName>
    </submittedName>
</protein>
<feature type="transmembrane region" description="Helical" evidence="1">
    <location>
        <begin position="433"/>
        <end position="451"/>
    </location>
</feature>
<proteinExistence type="predicted"/>
<reference evidence="2" key="1">
    <citation type="submission" date="2021-10" db="EMBL/GenBank/DDBJ databases">
        <title>The complete genome sequence of Leeia sp. TBRC 13508.</title>
        <authorList>
            <person name="Charoenyingcharoen P."/>
            <person name="Yukphan P."/>
        </authorList>
    </citation>
    <scope>NUCLEOTIDE SEQUENCE</scope>
    <source>
        <strain evidence="2">TBRC 13508</strain>
    </source>
</reference>
<feature type="transmembrane region" description="Helical" evidence="1">
    <location>
        <begin position="353"/>
        <end position="375"/>
    </location>
</feature>
<gene>
    <name evidence="2" type="ORF">LIN78_13610</name>
</gene>
<keyword evidence="1" id="KW-0812">Transmembrane</keyword>
<dbReference type="Pfam" id="PF03929">
    <property type="entry name" value="PepSY_TM"/>
    <property type="match status" value="1"/>
</dbReference>
<evidence type="ECO:0000313" key="2">
    <source>
        <dbReference type="EMBL" id="MCB6184578.1"/>
    </source>
</evidence>
<keyword evidence="1" id="KW-1133">Transmembrane helix</keyword>